<protein>
    <submittedName>
        <fullName evidence="3">Uncharacterized protein</fullName>
    </submittedName>
</protein>
<feature type="coiled-coil region" evidence="1">
    <location>
        <begin position="172"/>
        <end position="206"/>
    </location>
</feature>
<dbReference type="Proteomes" id="UP001434883">
    <property type="component" value="Unassembled WGS sequence"/>
</dbReference>
<keyword evidence="1" id="KW-0175">Coiled coil</keyword>
<evidence type="ECO:0000313" key="4">
    <source>
        <dbReference type="Proteomes" id="UP001434883"/>
    </source>
</evidence>
<gene>
    <name evidence="3" type="ORF">XENOCAPTIV_005973</name>
</gene>
<feature type="coiled-coil region" evidence="1">
    <location>
        <begin position="246"/>
        <end position="334"/>
    </location>
</feature>
<dbReference type="EMBL" id="JAHRIN010043664">
    <property type="protein sequence ID" value="MEQ2207013.1"/>
    <property type="molecule type" value="Genomic_DNA"/>
</dbReference>
<sequence>SDIRKALFKSTINSQINTDFNNRICGKMAHQMPRYHNGNMGPQARWGNQHNQHARFHPPPVHFLQGEIQRLSGLLEMERARWFEENQKVACLEAELEETKFQWRRQKHLKEMYINKGKETKRELERIEKFSDPATLNPAVIASKVHNNMKYKKKKLLQKDFVELKVAHTLDQEAFTSQIQAEKEKNNALQEELDKLKTSYEELCSKWEADVAAGRQPAQMQKFCEERISEDPQLLENLRAEKDDLYQKMSQEITFLQEREKGLQRELDQIKVSHQELNCKYEKDVSALKQQAETYQQEISCEKNVNLERANKDLQLINNLIAEKEDLYQKMSQEITFRQEREKQLKSELVQVKVLYQELSCKYEKDVSALKQQAETHQQEIIHQTNAKSEQDLKLINELRAEKEDLHQKMLQEITFQQQKSTETVKHLQCQLEQVKVLYQELKATYEIDVLALRQQAETFERELEKEVKTNSQAGSNNLQLIKELEAEKDTSCQQLTVLQQLYSDREINYETELKNLKSEIQSLTALNEKLSAEHKDRNDLEPPKRKVPKCGESSQQTEPIPVKNISDPTCTDLLDKTLSGTNEFNEASLTDEEDFAEEILQESSIPIAEEGKETKSTPSVWKKVRHTMGLRKPKKWKKN</sequence>
<evidence type="ECO:0000313" key="3">
    <source>
        <dbReference type="EMBL" id="MEQ2207013.1"/>
    </source>
</evidence>
<proteinExistence type="predicted"/>
<feature type="region of interest" description="Disordered" evidence="2">
    <location>
        <begin position="532"/>
        <end position="569"/>
    </location>
</feature>
<keyword evidence="4" id="KW-1185">Reference proteome</keyword>
<feature type="non-terminal residue" evidence="3">
    <location>
        <position position="1"/>
    </location>
</feature>
<organism evidence="3 4">
    <name type="scientific">Xenoophorus captivus</name>
    <dbReference type="NCBI Taxonomy" id="1517983"/>
    <lineage>
        <taxon>Eukaryota</taxon>
        <taxon>Metazoa</taxon>
        <taxon>Chordata</taxon>
        <taxon>Craniata</taxon>
        <taxon>Vertebrata</taxon>
        <taxon>Euteleostomi</taxon>
        <taxon>Actinopterygii</taxon>
        <taxon>Neopterygii</taxon>
        <taxon>Teleostei</taxon>
        <taxon>Neoteleostei</taxon>
        <taxon>Acanthomorphata</taxon>
        <taxon>Ovalentaria</taxon>
        <taxon>Atherinomorphae</taxon>
        <taxon>Cyprinodontiformes</taxon>
        <taxon>Goodeidae</taxon>
        <taxon>Xenoophorus</taxon>
    </lineage>
</organism>
<evidence type="ECO:0000256" key="2">
    <source>
        <dbReference type="SAM" id="MobiDB-lite"/>
    </source>
</evidence>
<feature type="compositionally biased region" description="Basic and acidic residues" evidence="2">
    <location>
        <begin position="532"/>
        <end position="545"/>
    </location>
</feature>
<evidence type="ECO:0000256" key="1">
    <source>
        <dbReference type="SAM" id="Coils"/>
    </source>
</evidence>
<comment type="caution">
    <text evidence="3">The sequence shown here is derived from an EMBL/GenBank/DDBJ whole genome shotgun (WGS) entry which is preliminary data.</text>
</comment>
<accession>A0ABV0RHJ0</accession>
<name>A0ABV0RHJ0_9TELE</name>
<reference evidence="3 4" key="1">
    <citation type="submission" date="2021-06" db="EMBL/GenBank/DDBJ databases">
        <authorList>
            <person name="Palmer J.M."/>
        </authorList>
    </citation>
    <scope>NUCLEOTIDE SEQUENCE [LARGE SCALE GENOMIC DNA]</scope>
    <source>
        <strain evidence="3 4">XC_2019</strain>
        <tissue evidence="3">Muscle</tissue>
    </source>
</reference>